<keyword evidence="1" id="KW-0479">Metal-binding</keyword>
<comment type="caution">
    <text evidence="6">The sequence shown here is derived from an EMBL/GenBank/DDBJ whole genome shotgun (WGS) entry which is preliminary data.</text>
</comment>
<protein>
    <submittedName>
        <fullName evidence="6">TraR/DksA family transcriptional regulator</fullName>
    </submittedName>
</protein>
<name>A0A9J6PN17_9GAMM</name>
<feature type="zinc finger region" description="dksA C4-type" evidence="4">
    <location>
        <begin position="35"/>
        <end position="59"/>
    </location>
</feature>
<dbReference type="NCBIfam" id="TIGR02419">
    <property type="entry name" value="C4_traR_proteo"/>
    <property type="match status" value="1"/>
</dbReference>
<evidence type="ECO:0000256" key="3">
    <source>
        <dbReference type="ARBA" id="ARBA00022833"/>
    </source>
</evidence>
<feature type="domain" description="Zinc finger DksA/TraR C4-type" evidence="5">
    <location>
        <begin position="35"/>
        <end position="64"/>
    </location>
</feature>
<gene>
    <name evidence="6" type="ORF">N5923_09930</name>
</gene>
<dbReference type="EMBL" id="JAODIM010000040">
    <property type="protein sequence ID" value="MCU5777811.1"/>
    <property type="molecule type" value="Genomic_DNA"/>
</dbReference>
<dbReference type="AlphaFoldDB" id="A0A9J6PN17"/>
<reference evidence="6" key="1">
    <citation type="submission" date="2022-09" db="EMBL/GenBank/DDBJ databases">
        <title>Winslowiella arboricola sp. nov., isolated from bleeding cankers on broadleaf hosts.</title>
        <authorList>
            <person name="Brady C."/>
            <person name="Kaur S."/>
            <person name="Crampton B."/>
            <person name="Maddock D."/>
            <person name="Arnold D."/>
            <person name="Denman S."/>
        </authorList>
    </citation>
    <scope>NUCLEOTIDE SEQUENCE</scope>
    <source>
        <strain evidence="6">BAC 15a-03b</strain>
    </source>
</reference>
<sequence length="75" mass="8249">MADSMDLVQQREAENLARNIAKATMRTTQISAFFCESCDAPIPEARRKAIDGVTLCVDCQTLSELKSSHYRGAAL</sequence>
<dbReference type="GO" id="GO:1900378">
    <property type="term" value="P:positive regulation of secondary metabolite biosynthetic process"/>
    <property type="evidence" value="ECO:0007669"/>
    <property type="project" value="TreeGrafter"/>
</dbReference>
<evidence type="ECO:0000313" key="6">
    <source>
        <dbReference type="EMBL" id="MCU5777811.1"/>
    </source>
</evidence>
<dbReference type="PANTHER" id="PTHR38777:SF1">
    <property type="entry name" value="DNAK SUPPRESSOR PROTEIN"/>
    <property type="match status" value="1"/>
</dbReference>
<keyword evidence="3" id="KW-0862">Zinc</keyword>
<dbReference type="RefSeq" id="WP_267142456.1">
    <property type="nucleotide sequence ID" value="NZ_JAODIL010000069.1"/>
</dbReference>
<proteinExistence type="predicted"/>
<accession>A0A9J6PN17</accession>
<evidence type="ECO:0000259" key="5">
    <source>
        <dbReference type="Pfam" id="PF01258"/>
    </source>
</evidence>
<dbReference type="Gene3D" id="1.20.120.910">
    <property type="entry name" value="DksA, coiled-coil domain"/>
    <property type="match status" value="1"/>
</dbReference>
<dbReference type="PANTHER" id="PTHR38777">
    <property type="entry name" value="FELS-2 PROPHAGE PROTEIN"/>
    <property type="match status" value="1"/>
</dbReference>
<dbReference type="GO" id="GO:0008270">
    <property type="term" value="F:zinc ion binding"/>
    <property type="evidence" value="ECO:0007669"/>
    <property type="project" value="UniProtKB-KW"/>
</dbReference>
<keyword evidence="7" id="KW-1185">Reference proteome</keyword>
<dbReference type="InterPro" id="IPR012783">
    <property type="entry name" value="Znf_C4_TraR"/>
</dbReference>
<evidence type="ECO:0000256" key="4">
    <source>
        <dbReference type="PROSITE-ProRule" id="PRU00510"/>
    </source>
</evidence>
<keyword evidence="2" id="KW-0863">Zinc-finger</keyword>
<evidence type="ECO:0000256" key="1">
    <source>
        <dbReference type="ARBA" id="ARBA00022723"/>
    </source>
</evidence>
<evidence type="ECO:0000256" key="2">
    <source>
        <dbReference type="ARBA" id="ARBA00022771"/>
    </source>
</evidence>
<evidence type="ECO:0000313" key="7">
    <source>
        <dbReference type="Proteomes" id="UP001064262"/>
    </source>
</evidence>
<organism evidence="6 7">
    <name type="scientific">Winslowiella arboricola</name>
    <dbReference type="NCBI Taxonomy" id="2978220"/>
    <lineage>
        <taxon>Bacteria</taxon>
        <taxon>Pseudomonadati</taxon>
        <taxon>Pseudomonadota</taxon>
        <taxon>Gammaproteobacteria</taxon>
        <taxon>Enterobacterales</taxon>
        <taxon>Erwiniaceae</taxon>
        <taxon>Winslowiella</taxon>
    </lineage>
</organism>
<dbReference type="InterPro" id="IPR000962">
    <property type="entry name" value="Znf_DskA_TraR"/>
</dbReference>
<dbReference type="Proteomes" id="UP001064262">
    <property type="component" value="Unassembled WGS sequence"/>
</dbReference>
<dbReference type="Pfam" id="PF01258">
    <property type="entry name" value="zf-dskA_traR"/>
    <property type="match status" value="1"/>
</dbReference>
<dbReference type="SUPFAM" id="SSF57716">
    <property type="entry name" value="Glucocorticoid receptor-like (DNA-binding domain)"/>
    <property type="match status" value="1"/>
</dbReference>
<dbReference type="PROSITE" id="PS51128">
    <property type="entry name" value="ZF_DKSA_2"/>
    <property type="match status" value="1"/>
</dbReference>